<name>A0ABN0QRD0_MYCUL</name>
<gene>
    <name evidence="1" type="primary">cyp187A5</name>
    <name evidence="1" type="ORF">I551_6285</name>
</gene>
<accession>A0ABN0QRD0</accession>
<sequence>MMDYSKTPESLRPRREFSAMSFAAVNTVFRDSRAFTSKTYDKMIGLFTGPPSWRWRASSTATIATWSQPRSNPKLWLAGASRHPADLQRVDRRFH</sequence>
<comment type="caution">
    <text evidence="1">The sequence shown here is derived from an EMBL/GenBank/DDBJ whole genome shotgun (WGS) entry which is preliminary data.</text>
</comment>
<reference evidence="1 2" key="1">
    <citation type="submission" date="2014-01" db="EMBL/GenBank/DDBJ databases">
        <authorList>
            <person name="Dobos K."/>
            <person name="Lenaerts A."/>
            <person name="Ordway D."/>
            <person name="DeGroote M.A."/>
            <person name="Parker T."/>
            <person name="Sizemore C."/>
            <person name="Tallon L.J."/>
            <person name="Sadzewicz L.K."/>
            <person name="Sengamalay N."/>
            <person name="Fraser C.M."/>
            <person name="Hine E."/>
            <person name="Shefchek K.A."/>
            <person name="Das S.P."/>
            <person name="Tettelin H."/>
        </authorList>
    </citation>
    <scope>NUCLEOTIDE SEQUENCE [LARGE SCALE GENOMIC DNA]</scope>
    <source>
        <strain evidence="1 2">Harvey</strain>
    </source>
</reference>
<dbReference type="EMBL" id="JAOL01000165">
    <property type="protein sequence ID" value="EUA87213.1"/>
    <property type="molecule type" value="Genomic_DNA"/>
</dbReference>
<organism evidence="1 2">
    <name type="scientific">Mycobacterium ulcerans str. Harvey</name>
    <dbReference type="NCBI Taxonomy" id="1299332"/>
    <lineage>
        <taxon>Bacteria</taxon>
        <taxon>Bacillati</taxon>
        <taxon>Actinomycetota</taxon>
        <taxon>Actinomycetes</taxon>
        <taxon>Mycobacteriales</taxon>
        <taxon>Mycobacteriaceae</taxon>
        <taxon>Mycobacterium</taxon>
        <taxon>Mycobacterium ulcerans group</taxon>
    </lineage>
</organism>
<evidence type="ECO:0000313" key="2">
    <source>
        <dbReference type="Proteomes" id="UP000020681"/>
    </source>
</evidence>
<dbReference type="Proteomes" id="UP000020681">
    <property type="component" value="Unassembled WGS sequence"/>
</dbReference>
<proteinExistence type="predicted"/>
<keyword evidence="2" id="KW-1185">Reference proteome</keyword>
<evidence type="ECO:0000313" key="1">
    <source>
        <dbReference type="EMBL" id="EUA87213.1"/>
    </source>
</evidence>
<protein>
    <submittedName>
        <fullName evidence="1">Cytochrome P450 187A5 Cyp187A5 domain protein</fullName>
    </submittedName>
</protein>